<keyword evidence="1" id="KW-0472">Membrane</keyword>
<evidence type="ECO:0000313" key="2">
    <source>
        <dbReference type="EMBL" id="CAK9065758.1"/>
    </source>
</evidence>
<evidence type="ECO:0000256" key="1">
    <source>
        <dbReference type="SAM" id="Phobius"/>
    </source>
</evidence>
<reference evidence="2 3" key="1">
    <citation type="submission" date="2024-02" db="EMBL/GenBank/DDBJ databases">
        <authorList>
            <person name="Chen Y."/>
            <person name="Shah S."/>
            <person name="Dougan E. K."/>
            <person name="Thang M."/>
            <person name="Chan C."/>
        </authorList>
    </citation>
    <scope>NUCLEOTIDE SEQUENCE [LARGE SCALE GENOMIC DNA]</scope>
</reference>
<keyword evidence="1" id="KW-1133">Transmembrane helix</keyword>
<gene>
    <name evidence="2" type="ORF">SCF082_LOCUS33592</name>
</gene>
<accession>A0ABP0NPP6</accession>
<sequence>MEVIRRQAAFAQEKGLFKAARAWHVSANFVGWKCAETSCSTLPQVSEVDFFISHSWACPSWKKFLAACFHLNLDAAIVLSNLTCFGGVLILRAHAGSFVGIASACQGWLQSALMFYPMGVFLATFFFGHLVSRRSFWIDGVCINEETLLAKYHTIQAIPAFVAYSKQMLVLWDCTYLERLWCLYEIAVFAKTSQTHDTTFVPIWAAIWTLTTMIAIFLASDTLPPHLDLDTEGISNFDFRNAKCTLETDRVTIEQQVVDLFDEALEGPASVALSFDMEEVDATDAQMTADPLLQLSPRSLQSFRHVTSYPSRGEVVDQFNSYVRGPLRQRVLGLVGSEVDIPFKWCLTVMMPAWWSAWAMVLGCENRDCHTSCSQEGCSQWKIC</sequence>
<keyword evidence="3" id="KW-1185">Reference proteome</keyword>
<dbReference type="EMBL" id="CAXAMM010030001">
    <property type="protein sequence ID" value="CAK9065758.1"/>
    <property type="molecule type" value="Genomic_DNA"/>
</dbReference>
<organism evidence="2 3">
    <name type="scientific">Durusdinium trenchii</name>
    <dbReference type="NCBI Taxonomy" id="1381693"/>
    <lineage>
        <taxon>Eukaryota</taxon>
        <taxon>Sar</taxon>
        <taxon>Alveolata</taxon>
        <taxon>Dinophyceae</taxon>
        <taxon>Suessiales</taxon>
        <taxon>Symbiodiniaceae</taxon>
        <taxon>Durusdinium</taxon>
    </lineage>
</organism>
<evidence type="ECO:0000313" key="3">
    <source>
        <dbReference type="Proteomes" id="UP001642464"/>
    </source>
</evidence>
<protein>
    <recommendedName>
        <fullName evidence="4">Heterokaryon incompatibility domain-containing protein</fullName>
    </recommendedName>
</protein>
<evidence type="ECO:0008006" key="4">
    <source>
        <dbReference type="Google" id="ProtNLM"/>
    </source>
</evidence>
<name>A0ABP0NPP6_9DINO</name>
<comment type="caution">
    <text evidence="2">The sequence shown here is derived from an EMBL/GenBank/DDBJ whole genome shotgun (WGS) entry which is preliminary data.</text>
</comment>
<feature type="transmembrane region" description="Helical" evidence="1">
    <location>
        <begin position="200"/>
        <end position="219"/>
    </location>
</feature>
<proteinExistence type="predicted"/>
<feature type="transmembrane region" description="Helical" evidence="1">
    <location>
        <begin position="113"/>
        <end position="131"/>
    </location>
</feature>
<dbReference type="Proteomes" id="UP001642464">
    <property type="component" value="Unassembled WGS sequence"/>
</dbReference>
<feature type="transmembrane region" description="Helical" evidence="1">
    <location>
        <begin position="71"/>
        <end position="93"/>
    </location>
</feature>
<keyword evidence="1" id="KW-0812">Transmembrane</keyword>